<evidence type="ECO:0000313" key="3">
    <source>
        <dbReference type="Proteomes" id="UP000649799"/>
    </source>
</evidence>
<name>A0ABX0HA07_9BACT</name>
<keyword evidence="3" id="KW-1185">Reference proteome</keyword>
<evidence type="ECO:0000256" key="1">
    <source>
        <dbReference type="SAM" id="Phobius"/>
    </source>
</evidence>
<dbReference type="InterPro" id="IPR024078">
    <property type="entry name" value="LmbE-like_dom_sf"/>
</dbReference>
<accession>A0ABX0HA07</accession>
<keyword evidence="1" id="KW-0812">Transmembrane</keyword>
<dbReference type="SUPFAM" id="SSF102588">
    <property type="entry name" value="LmbE-like"/>
    <property type="match status" value="1"/>
</dbReference>
<dbReference type="Proteomes" id="UP000649799">
    <property type="component" value="Unassembled WGS sequence"/>
</dbReference>
<sequence length="463" mass="53464">MKKKRFLIIFGIFFVLFLSLFYLLKTKRSEIFDYDISENYHYKFNTRNTTKLNLIENKLLIPDNLGKGTTAFIKVNIKSTFLGKIFSPNIELISKSAKVIDYFEFGGSGDRYLNISSLLQEEAKQIELKSNFLEIQNATVELIHFSKSIPTESKILIISPHPDDAEIAAFGLYSKFPNSFILTITAGENGLMHYNEIFPDSIQHYLKKGQIRTINSISIPLMAGLKHDHILNLGYFDGTLKEMFDRDPHPVFSQILKTDSIGIFRNLNFSSLKDSLTGRSNWSSLVQNIQLVLDFFQPDIIVSPHPQMDSHPDHQFSTLATIEAIRNAGLNKGELFLYSNHHVKTEFFPFGKTGGTLSLPPNYDDDYHFHSVYSHALSEEDQMEKVLALDAMNDLRPNTQWRYWHKLLHWTYQNIKVSIKGQQNTYFRRAIRSNELFFVVPIQELNDETPFEKTLTPNRVILE</sequence>
<keyword evidence="1" id="KW-1133">Transmembrane helix</keyword>
<dbReference type="RefSeq" id="WP_166148374.1">
    <property type="nucleotide sequence ID" value="NZ_JAANYN010000006.1"/>
</dbReference>
<proteinExistence type="predicted"/>
<dbReference type="Pfam" id="PF02585">
    <property type="entry name" value="PIG-L"/>
    <property type="match status" value="1"/>
</dbReference>
<keyword evidence="1" id="KW-0472">Membrane</keyword>
<dbReference type="InterPro" id="IPR003737">
    <property type="entry name" value="GlcNAc_PI_deacetylase-related"/>
</dbReference>
<evidence type="ECO:0000313" key="2">
    <source>
        <dbReference type="EMBL" id="NHE58210.1"/>
    </source>
</evidence>
<protein>
    <submittedName>
        <fullName evidence="2">PIG-L family deacetylase</fullName>
    </submittedName>
</protein>
<dbReference type="Gene3D" id="3.40.50.10320">
    <property type="entry name" value="LmbE-like"/>
    <property type="match status" value="1"/>
</dbReference>
<comment type="caution">
    <text evidence="2">The sequence shown here is derived from an EMBL/GenBank/DDBJ whole genome shotgun (WGS) entry which is preliminary data.</text>
</comment>
<reference evidence="2 3" key="1">
    <citation type="submission" date="2020-03" db="EMBL/GenBank/DDBJ databases">
        <title>Cyclobacterium plantarum sp. nov., a marine bacterium isolated from a coastal-marine wetland.</title>
        <authorList>
            <person name="Sanchez-Porro C."/>
            <person name="Ventosa A."/>
            <person name="Amoozegar M."/>
        </authorList>
    </citation>
    <scope>NUCLEOTIDE SEQUENCE [LARGE SCALE GENOMIC DNA]</scope>
    <source>
        <strain evidence="2 3">GBPx2</strain>
    </source>
</reference>
<dbReference type="EMBL" id="JAANYN010000006">
    <property type="protein sequence ID" value="NHE58210.1"/>
    <property type="molecule type" value="Genomic_DNA"/>
</dbReference>
<gene>
    <name evidence="2" type="ORF">G9Q97_15470</name>
</gene>
<feature type="transmembrane region" description="Helical" evidence="1">
    <location>
        <begin position="6"/>
        <end position="24"/>
    </location>
</feature>
<organism evidence="2 3">
    <name type="scientific">Cyclobacterium plantarum</name>
    <dbReference type="NCBI Taxonomy" id="2716263"/>
    <lineage>
        <taxon>Bacteria</taxon>
        <taxon>Pseudomonadati</taxon>
        <taxon>Bacteroidota</taxon>
        <taxon>Cytophagia</taxon>
        <taxon>Cytophagales</taxon>
        <taxon>Cyclobacteriaceae</taxon>
        <taxon>Cyclobacterium</taxon>
    </lineage>
</organism>